<evidence type="ECO:0000313" key="2">
    <source>
        <dbReference type="Proteomes" id="UP001605036"/>
    </source>
</evidence>
<organism evidence="1 2">
    <name type="scientific">Riccia fluitans</name>
    <dbReference type="NCBI Taxonomy" id="41844"/>
    <lineage>
        <taxon>Eukaryota</taxon>
        <taxon>Viridiplantae</taxon>
        <taxon>Streptophyta</taxon>
        <taxon>Embryophyta</taxon>
        <taxon>Marchantiophyta</taxon>
        <taxon>Marchantiopsida</taxon>
        <taxon>Marchantiidae</taxon>
        <taxon>Marchantiales</taxon>
        <taxon>Ricciaceae</taxon>
        <taxon>Riccia</taxon>
    </lineage>
</organism>
<accession>A0ABD1ZIK6</accession>
<comment type="caution">
    <text evidence="1">The sequence shown here is derived from an EMBL/GenBank/DDBJ whole genome shotgun (WGS) entry which is preliminary data.</text>
</comment>
<protein>
    <submittedName>
        <fullName evidence="1">Uncharacterized protein</fullName>
    </submittedName>
</protein>
<dbReference type="EMBL" id="JBHFFA010000001">
    <property type="protein sequence ID" value="KAL2651283.1"/>
    <property type="molecule type" value="Genomic_DNA"/>
</dbReference>
<dbReference type="AlphaFoldDB" id="A0ABD1ZIK6"/>
<keyword evidence="2" id="KW-1185">Reference proteome</keyword>
<name>A0ABD1ZIK6_9MARC</name>
<evidence type="ECO:0000313" key="1">
    <source>
        <dbReference type="EMBL" id="KAL2651283.1"/>
    </source>
</evidence>
<gene>
    <name evidence="1" type="ORF">R1flu_019411</name>
</gene>
<dbReference type="Proteomes" id="UP001605036">
    <property type="component" value="Unassembled WGS sequence"/>
</dbReference>
<reference evidence="1 2" key="1">
    <citation type="submission" date="2024-09" db="EMBL/GenBank/DDBJ databases">
        <title>Chromosome-scale assembly of Riccia fluitans.</title>
        <authorList>
            <person name="Paukszto L."/>
            <person name="Sawicki J."/>
            <person name="Karawczyk K."/>
            <person name="Piernik-Szablinska J."/>
            <person name="Szczecinska M."/>
            <person name="Mazdziarz M."/>
        </authorList>
    </citation>
    <scope>NUCLEOTIDE SEQUENCE [LARGE SCALE GENOMIC DNA]</scope>
    <source>
        <strain evidence="1">Rf_01</strain>
        <tissue evidence="1">Aerial parts of the thallus</tissue>
    </source>
</reference>
<sequence length="69" mass="8020">MKNAFKFTAHLVLVDVDTGVYRHRENSRNGVLPFGEKPHYFHRSFNLSSIFSTSHEQFQNLLHIAVVFS</sequence>
<proteinExistence type="predicted"/>